<feature type="compositionally biased region" description="Low complexity" evidence="7">
    <location>
        <begin position="315"/>
        <end position="325"/>
    </location>
</feature>
<organism evidence="9">
    <name type="scientific">Culex tarsalis</name>
    <name type="common">Encephalitis mosquito</name>
    <dbReference type="NCBI Taxonomy" id="7177"/>
    <lineage>
        <taxon>Eukaryota</taxon>
        <taxon>Metazoa</taxon>
        <taxon>Ecdysozoa</taxon>
        <taxon>Arthropoda</taxon>
        <taxon>Hexapoda</taxon>
        <taxon>Insecta</taxon>
        <taxon>Pterygota</taxon>
        <taxon>Neoptera</taxon>
        <taxon>Endopterygota</taxon>
        <taxon>Diptera</taxon>
        <taxon>Nematocera</taxon>
        <taxon>Culicoidea</taxon>
        <taxon>Culicidae</taxon>
        <taxon>Culicinae</taxon>
        <taxon>Culicini</taxon>
        <taxon>Culex</taxon>
        <taxon>Culex</taxon>
    </lineage>
</organism>
<name>A0A1Q3F1S3_CULTA</name>
<dbReference type="PROSITE" id="PS50103">
    <property type="entry name" value="ZF_C3H1"/>
    <property type="match status" value="1"/>
</dbReference>
<evidence type="ECO:0000256" key="3">
    <source>
        <dbReference type="ARBA" id="ARBA00037262"/>
    </source>
</evidence>
<dbReference type="PANTHER" id="PTHR46527">
    <property type="entry name" value="NUCLEOPORIN-LIKE PROTEIN 2"/>
    <property type="match status" value="1"/>
</dbReference>
<dbReference type="PANTHER" id="PTHR46527:SF1">
    <property type="entry name" value="NUCLEOPORIN NUP42"/>
    <property type="match status" value="1"/>
</dbReference>
<evidence type="ECO:0000256" key="6">
    <source>
        <dbReference type="PROSITE-ProRule" id="PRU00723"/>
    </source>
</evidence>
<comment type="function">
    <text evidence="3">Required for the export of mRNAs containing poly(A) tails from the nucleus into the cytoplasm.</text>
</comment>
<feature type="zinc finger region" description="C3H1-type" evidence="6">
    <location>
        <begin position="1"/>
        <end position="25"/>
    </location>
</feature>
<feature type="domain" description="C3H1-type" evidence="8">
    <location>
        <begin position="1"/>
        <end position="25"/>
    </location>
</feature>
<dbReference type="GO" id="GO:0005643">
    <property type="term" value="C:nuclear pore"/>
    <property type="evidence" value="ECO:0007669"/>
    <property type="project" value="UniProtKB-ARBA"/>
</dbReference>
<evidence type="ECO:0000256" key="5">
    <source>
        <dbReference type="ARBA" id="ARBA00042384"/>
    </source>
</evidence>
<proteinExistence type="predicted"/>
<dbReference type="AlphaFoldDB" id="A0A1Q3F1S3"/>
<evidence type="ECO:0000256" key="1">
    <source>
        <dbReference type="ARBA" id="ARBA00004335"/>
    </source>
</evidence>
<dbReference type="Pfam" id="PF13634">
    <property type="entry name" value="Nucleoporin_FG"/>
    <property type="match status" value="2"/>
</dbReference>
<keyword evidence="6" id="KW-0479">Metal-binding</keyword>
<evidence type="ECO:0000256" key="2">
    <source>
        <dbReference type="ARBA" id="ARBA00023242"/>
    </source>
</evidence>
<evidence type="ECO:0000313" key="9">
    <source>
        <dbReference type="EMBL" id="JAV21506.1"/>
    </source>
</evidence>
<keyword evidence="6" id="KW-0862">Zinc</keyword>
<evidence type="ECO:0000256" key="7">
    <source>
        <dbReference type="SAM" id="MobiDB-lite"/>
    </source>
</evidence>
<dbReference type="InterPro" id="IPR000571">
    <property type="entry name" value="Znf_CCCH"/>
</dbReference>
<reference evidence="9" key="1">
    <citation type="submission" date="2017-01" db="EMBL/GenBank/DDBJ databases">
        <title>A deep insight into the sialotranscriptome of adult male and female Cluex tarsalis mosquitoes.</title>
        <authorList>
            <person name="Ribeiro J.M."/>
            <person name="Moreira F."/>
            <person name="Bernard K.A."/>
            <person name="Calvo E."/>
        </authorList>
    </citation>
    <scope>NUCLEOTIDE SEQUENCE</scope>
    <source>
        <strain evidence="9">Kern County</strain>
        <tissue evidence="9">Salivary glands</tissue>
    </source>
</reference>
<sequence length="420" mass="42899">MVICTYYLNNNCRFGAKCNNDHIDLGAVIKSEVDVTLKGNQWPLSCFGPFKERNSVPNFIDDLSFEEVRVMFLEAKMQNNIAGFQLQLGQLINDAKQKMQWITSTSRDVMNVLIEIYNQPDDAGKAAAAAATGTTTGGNPFAAAPIGSSSVAANIFGGGSSAGFGTGGTFGGGTAAASTSNIFGAAPNQTASSIFAKAAQPVAASTNIFGQPQQQQQQQPSTGSVFGGAPTLGTGTSLFASVAPPTAAAAPIFGGAVPAASASSNPFAQVQPQAATGGFGAAPPPSQNLFASVAPVQPAPTNPFGAFSTQPQPSPFGLQQQQQQPTSGNLFLPVPTQQVAPAPIAQSPFGGGAVAMPSMPFGATPMGAVAAPAATAASNQFANLYSRMEDLTTEQLEAFKAERFELGKIPTVPPPAELCS</sequence>
<feature type="region of interest" description="Disordered" evidence="7">
    <location>
        <begin position="306"/>
        <end position="328"/>
    </location>
</feature>
<feature type="compositionally biased region" description="Low complexity" evidence="7">
    <location>
        <begin position="211"/>
        <end position="220"/>
    </location>
</feature>
<protein>
    <recommendedName>
        <fullName evidence="4">Nucleoporin NUP42</fullName>
    </recommendedName>
    <alternativeName>
        <fullName evidence="5">Nucleoporin-like protein 2</fullName>
    </alternativeName>
</protein>
<dbReference type="GO" id="GO:0008270">
    <property type="term" value="F:zinc ion binding"/>
    <property type="evidence" value="ECO:0007669"/>
    <property type="project" value="UniProtKB-KW"/>
</dbReference>
<comment type="subcellular location">
    <subcellularLocation>
        <location evidence="1">Nucleus membrane</location>
        <topology evidence="1">Peripheral membrane protein</topology>
        <orientation evidence="1">Cytoplasmic side</orientation>
    </subcellularLocation>
</comment>
<evidence type="ECO:0000256" key="4">
    <source>
        <dbReference type="ARBA" id="ARBA00039886"/>
    </source>
</evidence>
<feature type="region of interest" description="Disordered" evidence="7">
    <location>
        <begin position="209"/>
        <end position="229"/>
    </location>
</feature>
<accession>A0A1Q3F1S3</accession>
<dbReference type="GO" id="GO:0031965">
    <property type="term" value="C:nuclear membrane"/>
    <property type="evidence" value="ECO:0007669"/>
    <property type="project" value="UniProtKB-SubCell"/>
</dbReference>
<dbReference type="InterPro" id="IPR051767">
    <property type="entry name" value="Nucleoporin_NUP42"/>
</dbReference>
<evidence type="ECO:0000259" key="8">
    <source>
        <dbReference type="PROSITE" id="PS50103"/>
    </source>
</evidence>
<dbReference type="EMBL" id="GFDL01013539">
    <property type="protein sequence ID" value="JAV21506.1"/>
    <property type="molecule type" value="Transcribed_RNA"/>
</dbReference>
<dbReference type="InterPro" id="IPR025574">
    <property type="entry name" value="Nucleoporin_FG_rpt"/>
</dbReference>
<keyword evidence="2" id="KW-0539">Nucleus</keyword>
<keyword evidence="6" id="KW-0863">Zinc-finger</keyword>